<dbReference type="EMBL" id="CAJVQC010166796">
    <property type="protein sequence ID" value="CAG8849667.1"/>
    <property type="molecule type" value="Genomic_DNA"/>
</dbReference>
<comment type="caution">
    <text evidence="1">The sequence shown here is derived from an EMBL/GenBank/DDBJ whole genome shotgun (WGS) entry which is preliminary data.</text>
</comment>
<protein>
    <submittedName>
        <fullName evidence="1">379_t:CDS:1</fullName>
    </submittedName>
</protein>
<organism evidence="1 2">
    <name type="scientific">Racocetra persica</name>
    <dbReference type="NCBI Taxonomy" id="160502"/>
    <lineage>
        <taxon>Eukaryota</taxon>
        <taxon>Fungi</taxon>
        <taxon>Fungi incertae sedis</taxon>
        <taxon>Mucoromycota</taxon>
        <taxon>Glomeromycotina</taxon>
        <taxon>Glomeromycetes</taxon>
        <taxon>Diversisporales</taxon>
        <taxon>Gigasporaceae</taxon>
        <taxon>Racocetra</taxon>
    </lineage>
</organism>
<feature type="non-terminal residue" evidence="1">
    <location>
        <position position="1"/>
    </location>
</feature>
<feature type="non-terminal residue" evidence="1">
    <location>
        <position position="42"/>
    </location>
</feature>
<sequence>VFRLILAHFKYYPIIVCLLYIKYKTPPSVAAAILHSSLMTES</sequence>
<name>A0ACA9SUX3_9GLOM</name>
<keyword evidence="2" id="KW-1185">Reference proteome</keyword>
<gene>
    <name evidence="1" type="ORF">RPERSI_LOCUS35711</name>
</gene>
<reference evidence="1" key="1">
    <citation type="submission" date="2021-06" db="EMBL/GenBank/DDBJ databases">
        <authorList>
            <person name="Kallberg Y."/>
            <person name="Tangrot J."/>
            <person name="Rosling A."/>
        </authorList>
    </citation>
    <scope>NUCLEOTIDE SEQUENCE</scope>
    <source>
        <strain evidence="1">MA461A</strain>
    </source>
</reference>
<dbReference type="Proteomes" id="UP000789920">
    <property type="component" value="Unassembled WGS sequence"/>
</dbReference>
<evidence type="ECO:0000313" key="1">
    <source>
        <dbReference type="EMBL" id="CAG8849667.1"/>
    </source>
</evidence>
<evidence type="ECO:0000313" key="2">
    <source>
        <dbReference type="Proteomes" id="UP000789920"/>
    </source>
</evidence>
<proteinExistence type="predicted"/>
<accession>A0ACA9SUX3</accession>